<reference evidence="1" key="1">
    <citation type="submission" date="2020-05" db="EMBL/GenBank/DDBJ databases">
        <authorList>
            <person name="Chiriac C."/>
            <person name="Salcher M."/>
            <person name="Ghai R."/>
            <person name="Kavagutti S V."/>
        </authorList>
    </citation>
    <scope>NUCLEOTIDE SEQUENCE</scope>
</reference>
<name>A0A6J7S984_9ZZZZ</name>
<sequence>MSKNADSSTRGFFPAVVGKDLAGRSFLLPAELPSDRTIAVVAFRQGQQSQVDDWIKALASRGICDSPVDQRADEPVVIEIPVLPAKYAVVRRFIDGGMASSIKVPRVLARTITIYGQVNQFRQSLDLPTIENVSVICVDRSGRIFWKNTGSVTEQACDSLQAAI</sequence>
<gene>
    <name evidence="1" type="ORF">UFOPK4237_00695</name>
</gene>
<organism evidence="1">
    <name type="scientific">freshwater metagenome</name>
    <dbReference type="NCBI Taxonomy" id="449393"/>
    <lineage>
        <taxon>unclassified sequences</taxon>
        <taxon>metagenomes</taxon>
        <taxon>ecological metagenomes</taxon>
    </lineage>
</organism>
<dbReference type="AlphaFoldDB" id="A0A6J7S984"/>
<evidence type="ECO:0000313" key="1">
    <source>
        <dbReference type="EMBL" id="CAB5037753.1"/>
    </source>
</evidence>
<dbReference type="EMBL" id="CAFBPZ010000036">
    <property type="protein sequence ID" value="CAB5037753.1"/>
    <property type="molecule type" value="Genomic_DNA"/>
</dbReference>
<proteinExistence type="predicted"/>
<protein>
    <submittedName>
        <fullName evidence="1">Unannotated protein</fullName>
    </submittedName>
</protein>
<accession>A0A6J7S984</accession>